<reference evidence="8" key="1">
    <citation type="journal article" date="2019" name="Int. J. Syst. Evol. Microbiol.">
        <title>The Global Catalogue of Microorganisms (GCM) 10K type strain sequencing project: providing services to taxonomists for standard genome sequencing and annotation.</title>
        <authorList>
            <consortium name="The Broad Institute Genomics Platform"/>
            <consortium name="The Broad Institute Genome Sequencing Center for Infectious Disease"/>
            <person name="Wu L."/>
            <person name="Ma J."/>
        </authorList>
    </citation>
    <scope>NUCLEOTIDE SEQUENCE [LARGE SCALE GENOMIC DNA]</scope>
    <source>
        <strain evidence="8">CGMCC 1.10106</strain>
    </source>
</reference>
<evidence type="ECO:0000313" key="7">
    <source>
        <dbReference type="EMBL" id="GGA41082.1"/>
    </source>
</evidence>
<dbReference type="PANTHER" id="PTHR23291">
    <property type="entry name" value="BAX INHIBITOR-RELATED"/>
    <property type="match status" value="1"/>
</dbReference>
<evidence type="ECO:0000256" key="4">
    <source>
        <dbReference type="ARBA" id="ARBA00022989"/>
    </source>
</evidence>
<keyword evidence="4 6" id="KW-1133">Transmembrane helix</keyword>
<dbReference type="InterPro" id="IPR006214">
    <property type="entry name" value="Bax_inhibitor_1-related"/>
</dbReference>
<evidence type="ECO:0008006" key="9">
    <source>
        <dbReference type="Google" id="ProtNLM"/>
    </source>
</evidence>
<evidence type="ECO:0000256" key="1">
    <source>
        <dbReference type="ARBA" id="ARBA00004141"/>
    </source>
</evidence>
<name>A0ABQ1GCE1_9SPHN</name>
<accession>A0ABQ1GCE1</accession>
<evidence type="ECO:0000313" key="8">
    <source>
        <dbReference type="Proteomes" id="UP000618591"/>
    </source>
</evidence>
<proteinExistence type="inferred from homology"/>
<dbReference type="Pfam" id="PF01027">
    <property type="entry name" value="Bax1-I"/>
    <property type="match status" value="1"/>
</dbReference>
<dbReference type="EMBL" id="BMDW01000004">
    <property type="protein sequence ID" value="GGA41082.1"/>
    <property type="molecule type" value="Genomic_DNA"/>
</dbReference>
<keyword evidence="8" id="KW-1185">Reference proteome</keyword>
<evidence type="ECO:0000256" key="2">
    <source>
        <dbReference type="ARBA" id="ARBA00010350"/>
    </source>
</evidence>
<feature type="transmembrane region" description="Helical" evidence="6">
    <location>
        <begin position="12"/>
        <end position="34"/>
    </location>
</feature>
<evidence type="ECO:0000256" key="3">
    <source>
        <dbReference type="ARBA" id="ARBA00022692"/>
    </source>
</evidence>
<keyword evidence="5 6" id="KW-0472">Membrane</keyword>
<evidence type="ECO:0000256" key="5">
    <source>
        <dbReference type="ARBA" id="ARBA00023136"/>
    </source>
</evidence>
<comment type="caution">
    <text evidence="7">The sequence shown here is derived from an EMBL/GenBank/DDBJ whole genome shotgun (WGS) entry which is preliminary data.</text>
</comment>
<sequence>MSLWGYTTGRDLSKMSTFLMVGLIGVVGASLVNVFLGSSLLQILISVVGVVVFTGLTAWDTQRLKSEYFAYAGTQAAEKLAIMGALSLYLNLINLFQLLLGLMGQREQ</sequence>
<evidence type="ECO:0000256" key="6">
    <source>
        <dbReference type="RuleBase" id="RU004379"/>
    </source>
</evidence>
<feature type="transmembrane region" description="Helical" evidence="6">
    <location>
        <begin position="40"/>
        <end position="59"/>
    </location>
</feature>
<comment type="similarity">
    <text evidence="2 6">Belongs to the BI1 family.</text>
</comment>
<dbReference type="Proteomes" id="UP000618591">
    <property type="component" value="Unassembled WGS sequence"/>
</dbReference>
<feature type="transmembrane region" description="Helical" evidence="6">
    <location>
        <begin position="80"/>
        <end position="103"/>
    </location>
</feature>
<organism evidence="7 8">
    <name type="scientific">Sphingomonas psychrolutea</name>
    <dbReference type="NCBI Taxonomy" id="1259676"/>
    <lineage>
        <taxon>Bacteria</taxon>
        <taxon>Pseudomonadati</taxon>
        <taxon>Pseudomonadota</taxon>
        <taxon>Alphaproteobacteria</taxon>
        <taxon>Sphingomonadales</taxon>
        <taxon>Sphingomonadaceae</taxon>
        <taxon>Sphingomonas</taxon>
    </lineage>
</organism>
<comment type="caution">
    <text evidence="6">Lacks conserved residue(s) required for the propagation of feature annotation.</text>
</comment>
<dbReference type="CDD" id="cd10432">
    <property type="entry name" value="BI-1-like_bacterial"/>
    <property type="match status" value="1"/>
</dbReference>
<dbReference type="PANTHER" id="PTHR23291:SF50">
    <property type="entry name" value="PROTEIN LIFEGUARD 4"/>
    <property type="match status" value="1"/>
</dbReference>
<protein>
    <recommendedName>
        <fullName evidence="9">BAX inhibitor (BI)-1/YccA family protein</fullName>
    </recommendedName>
</protein>
<gene>
    <name evidence="7" type="ORF">GCM10011395_09160</name>
</gene>
<keyword evidence="3 6" id="KW-0812">Transmembrane</keyword>
<comment type="subcellular location">
    <subcellularLocation>
        <location evidence="1">Membrane</location>
        <topology evidence="1">Multi-pass membrane protein</topology>
    </subcellularLocation>
</comment>